<evidence type="ECO:0000256" key="5">
    <source>
        <dbReference type="SAM" id="SignalP"/>
    </source>
</evidence>
<dbReference type="RefSeq" id="WP_076660847.1">
    <property type="nucleotide sequence ID" value="NZ_FTPR01000003.1"/>
</dbReference>
<dbReference type="PROSITE" id="PS51318">
    <property type="entry name" value="TAT"/>
    <property type="match status" value="1"/>
</dbReference>
<dbReference type="InterPro" id="IPR001279">
    <property type="entry name" value="Metallo-B-lactamas"/>
</dbReference>
<proteinExistence type="inferred from homology"/>
<evidence type="ECO:0000259" key="6">
    <source>
        <dbReference type="SMART" id="SM00849"/>
    </source>
</evidence>
<dbReference type="AlphaFoldDB" id="A0A1R3XGY6"/>
<dbReference type="SUPFAM" id="SSF56281">
    <property type="entry name" value="Metallo-hydrolase/oxidoreductase"/>
    <property type="match status" value="1"/>
</dbReference>
<dbReference type="SMART" id="SM00849">
    <property type="entry name" value="Lactamase_B"/>
    <property type="match status" value="1"/>
</dbReference>
<dbReference type="GO" id="GO:0016787">
    <property type="term" value="F:hydrolase activity"/>
    <property type="evidence" value="ECO:0007669"/>
    <property type="project" value="UniProtKB-KW"/>
</dbReference>
<feature type="chain" id="PRO_5012074123" evidence="5">
    <location>
        <begin position="23"/>
        <end position="307"/>
    </location>
</feature>
<keyword evidence="3" id="KW-0378">Hydrolase</keyword>
<evidence type="ECO:0000256" key="1">
    <source>
        <dbReference type="ARBA" id="ARBA00007749"/>
    </source>
</evidence>
<evidence type="ECO:0000256" key="4">
    <source>
        <dbReference type="ARBA" id="ARBA00022833"/>
    </source>
</evidence>
<dbReference type="OrthoDB" id="9773738at2"/>
<gene>
    <name evidence="7" type="ORF">SAMN05421665_3175</name>
</gene>
<dbReference type="InterPro" id="IPR051013">
    <property type="entry name" value="MBL_superfamily_lactonases"/>
</dbReference>
<dbReference type="Proteomes" id="UP000186997">
    <property type="component" value="Unassembled WGS sequence"/>
</dbReference>
<dbReference type="Pfam" id="PF00753">
    <property type="entry name" value="Lactamase_B"/>
    <property type="match status" value="1"/>
</dbReference>
<dbReference type="STRING" id="287098.SAMN05421665_3175"/>
<evidence type="ECO:0000256" key="3">
    <source>
        <dbReference type="ARBA" id="ARBA00022801"/>
    </source>
</evidence>
<dbReference type="CDD" id="cd07720">
    <property type="entry name" value="OPHC2-like_MBL-fold"/>
    <property type="match status" value="1"/>
</dbReference>
<keyword evidence="8" id="KW-1185">Reference proteome</keyword>
<dbReference type="PANTHER" id="PTHR42978">
    <property type="entry name" value="QUORUM-QUENCHING LACTONASE YTNP-RELATED-RELATED"/>
    <property type="match status" value="1"/>
</dbReference>
<dbReference type="PANTHER" id="PTHR42978:SF6">
    <property type="entry name" value="QUORUM-QUENCHING LACTONASE YTNP-RELATED"/>
    <property type="match status" value="1"/>
</dbReference>
<comment type="similarity">
    <text evidence="1">Belongs to the metallo-beta-lactamase superfamily.</text>
</comment>
<protein>
    <submittedName>
        <fullName evidence="7">Metallo-beta-lactamase superfamily protein</fullName>
    </submittedName>
</protein>
<accession>A0A1R3XGY6</accession>
<feature type="domain" description="Metallo-beta-lactamase" evidence="6">
    <location>
        <begin position="93"/>
        <end position="278"/>
    </location>
</feature>
<dbReference type="Gene3D" id="3.60.15.10">
    <property type="entry name" value="Ribonuclease Z/Hydroxyacylglutathione hydrolase-like"/>
    <property type="match status" value="1"/>
</dbReference>
<dbReference type="InterPro" id="IPR036866">
    <property type="entry name" value="RibonucZ/Hydroxyglut_hydro"/>
</dbReference>
<evidence type="ECO:0000256" key="2">
    <source>
        <dbReference type="ARBA" id="ARBA00022723"/>
    </source>
</evidence>
<name>A0A1R3XGY6_9RHOB</name>
<organism evidence="7 8">
    <name type="scientific">Yoonia rosea</name>
    <dbReference type="NCBI Taxonomy" id="287098"/>
    <lineage>
        <taxon>Bacteria</taxon>
        <taxon>Pseudomonadati</taxon>
        <taxon>Pseudomonadota</taxon>
        <taxon>Alphaproteobacteria</taxon>
        <taxon>Rhodobacterales</taxon>
        <taxon>Paracoccaceae</taxon>
        <taxon>Yoonia</taxon>
    </lineage>
</organism>
<keyword evidence="2" id="KW-0479">Metal-binding</keyword>
<dbReference type="GO" id="GO:0046872">
    <property type="term" value="F:metal ion binding"/>
    <property type="evidence" value="ECO:0007669"/>
    <property type="project" value="UniProtKB-KW"/>
</dbReference>
<evidence type="ECO:0000313" key="8">
    <source>
        <dbReference type="Proteomes" id="UP000186997"/>
    </source>
</evidence>
<reference evidence="8" key="1">
    <citation type="submission" date="2017-01" db="EMBL/GenBank/DDBJ databases">
        <authorList>
            <person name="Varghese N."/>
            <person name="Submissions S."/>
        </authorList>
    </citation>
    <scope>NUCLEOTIDE SEQUENCE [LARGE SCALE GENOMIC DNA]</scope>
    <source>
        <strain evidence="8">DSM 29591</strain>
    </source>
</reference>
<feature type="signal peptide" evidence="5">
    <location>
        <begin position="1"/>
        <end position="22"/>
    </location>
</feature>
<keyword evidence="4" id="KW-0862">Zinc</keyword>
<sequence length="307" mass="32491">MTKLTRRNLLAAGTALPFASLAAGAARAEAPMKGASFATHRRFMIGDFEVTTILGGTTPRDAPQGIFGMNVSEEEFAAVSRDNFLSTEASQFFFTPTLVNTGSEVVLFDTGLNAAATVAALEGAGYTADQVDVVVLTHMHGDHIGGLMNDGAPTFANARYVTGQMEFDHWAGAENEGFEANVRPLAENMTFLGDGGDVVSGITGMAAFGHTPGHMVYRLDSAGAGLVIFADLANHPVWSLARPDWEVRFDADKEAAAASRRNVLGMINADRIPAIGYHMPFPAVGYVDTGSNGAEFRWVPEAGQLMG</sequence>
<dbReference type="InterPro" id="IPR006311">
    <property type="entry name" value="TAT_signal"/>
</dbReference>
<dbReference type="EMBL" id="FTPR01000003">
    <property type="protein sequence ID" value="SIT90649.1"/>
    <property type="molecule type" value="Genomic_DNA"/>
</dbReference>
<keyword evidence="5" id="KW-0732">Signal</keyword>
<evidence type="ECO:0000313" key="7">
    <source>
        <dbReference type="EMBL" id="SIT90649.1"/>
    </source>
</evidence>